<feature type="region of interest" description="Disordered" evidence="2">
    <location>
        <begin position="299"/>
        <end position="358"/>
    </location>
</feature>
<dbReference type="EMBL" id="JARVKF010000418">
    <property type="protein sequence ID" value="KAK9415232.1"/>
    <property type="molecule type" value="Genomic_DNA"/>
</dbReference>
<feature type="compositionally biased region" description="Basic and acidic residues" evidence="2">
    <location>
        <begin position="340"/>
        <end position="354"/>
    </location>
</feature>
<sequence>MQGFNMGRYVPPDLEGTISGNKLHKKHPLGSRASKPGALTVRFEMPFAVWCTTCPKETIIGQGVRFNASKTRVGSYYSTPIFAFQMKHTQCGGTIEIRTDPQNTAYVVTEGGRRRDDGEDKVKEGDWEILTDAERQKLRGNAFAKLEKTIEDREQMVVARQRVEELQESNGRTWDDPYEMNRKLRKEFRAGRHIREKDETASESLKDRMSLGIDLVPEKAADRIRAGLIDFGSILREGREYSEETRGLNRALFDKDITRAKTEAPNGKKRLKSEVRAEQVKESLVSEIAENKRAAQDPFLNLGRSSSNTKTPVRLPGVKRKRSQVDIRETGEQIPSDGQETVKRSEDTKDRTSERATIAATTLVSYDSDSA</sequence>
<dbReference type="Proteomes" id="UP001408356">
    <property type="component" value="Unassembled WGS sequence"/>
</dbReference>
<organism evidence="3 4">
    <name type="scientific">Seiridium unicorne</name>
    <dbReference type="NCBI Taxonomy" id="138068"/>
    <lineage>
        <taxon>Eukaryota</taxon>
        <taxon>Fungi</taxon>
        <taxon>Dikarya</taxon>
        <taxon>Ascomycota</taxon>
        <taxon>Pezizomycotina</taxon>
        <taxon>Sordariomycetes</taxon>
        <taxon>Xylariomycetidae</taxon>
        <taxon>Amphisphaeriales</taxon>
        <taxon>Sporocadaceae</taxon>
        <taxon>Seiridium</taxon>
    </lineage>
</organism>
<accession>A0ABR2UKT8</accession>
<evidence type="ECO:0000256" key="2">
    <source>
        <dbReference type="SAM" id="MobiDB-lite"/>
    </source>
</evidence>
<evidence type="ECO:0000256" key="1">
    <source>
        <dbReference type="ARBA" id="ARBA00005595"/>
    </source>
</evidence>
<reference evidence="3 4" key="1">
    <citation type="journal article" date="2024" name="J. Plant Pathol.">
        <title>Sequence and assembly of the genome of Seiridium unicorne, isolate CBS 538.82, causal agent of cypress canker disease.</title>
        <authorList>
            <person name="Scali E."/>
            <person name="Rocca G.D."/>
            <person name="Danti R."/>
            <person name="Garbelotto M."/>
            <person name="Barberini S."/>
            <person name="Baroncelli R."/>
            <person name="Emiliani G."/>
        </authorList>
    </citation>
    <scope>NUCLEOTIDE SEQUENCE [LARGE SCALE GENOMIC DNA]</scope>
    <source>
        <strain evidence="3 4">BM-138-508</strain>
    </source>
</reference>
<dbReference type="PANTHER" id="PTHR12111:SF2">
    <property type="entry name" value="SPLICING FACTOR YJU2B-RELATED"/>
    <property type="match status" value="1"/>
</dbReference>
<dbReference type="InterPro" id="IPR007590">
    <property type="entry name" value="Saf4/Yju2"/>
</dbReference>
<keyword evidence="4" id="KW-1185">Reference proteome</keyword>
<comment type="similarity">
    <text evidence="1">Belongs to the CWC16 family.</text>
</comment>
<dbReference type="PANTHER" id="PTHR12111">
    <property type="entry name" value="SPLICING FACTOR YJU2"/>
    <property type="match status" value="1"/>
</dbReference>
<protein>
    <submittedName>
        <fullName evidence="3">CWC16 protein</fullName>
    </submittedName>
</protein>
<evidence type="ECO:0000313" key="4">
    <source>
        <dbReference type="Proteomes" id="UP001408356"/>
    </source>
</evidence>
<proteinExistence type="inferred from homology"/>
<gene>
    <name evidence="3" type="ORF">SUNI508_02080</name>
</gene>
<comment type="caution">
    <text evidence="3">The sequence shown here is derived from an EMBL/GenBank/DDBJ whole genome shotgun (WGS) entry which is preliminary data.</text>
</comment>
<dbReference type="Pfam" id="PF04502">
    <property type="entry name" value="Saf4_Yju2"/>
    <property type="match status" value="1"/>
</dbReference>
<evidence type="ECO:0000313" key="3">
    <source>
        <dbReference type="EMBL" id="KAK9415232.1"/>
    </source>
</evidence>
<name>A0ABR2UKT8_9PEZI</name>